<dbReference type="VEuPathDB" id="VectorBase:AMIN011317"/>
<dbReference type="FunFam" id="2.60.40.420:FF:000126">
    <property type="entry name" value="AGAP006185-PA"/>
    <property type="match status" value="1"/>
</dbReference>
<feature type="domain" description="Plastocyanin-like" evidence="6">
    <location>
        <begin position="78"/>
        <end position="178"/>
    </location>
</feature>
<dbReference type="InterPro" id="IPR045087">
    <property type="entry name" value="Cu-oxidase_fam"/>
</dbReference>
<dbReference type="InterPro" id="IPR011706">
    <property type="entry name" value="Cu-oxidase_C"/>
</dbReference>
<accession>A0A182WLN8</accession>
<dbReference type="STRING" id="112268.A0A182WLN8"/>
<dbReference type="GO" id="GO:0016491">
    <property type="term" value="F:oxidoreductase activity"/>
    <property type="evidence" value="ECO:0007669"/>
    <property type="project" value="UniProtKB-KW"/>
</dbReference>
<comment type="similarity">
    <text evidence="1">Belongs to the multicopper oxidase family.</text>
</comment>
<evidence type="ECO:0000259" key="5">
    <source>
        <dbReference type="Pfam" id="PF07731"/>
    </source>
</evidence>
<dbReference type="AlphaFoldDB" id="A0A182WLN8"/>
<dbReference type="GO" id="GO:0005507">
    <property type="term" value="F:copper ion binding"/>
    <property type="evidence" value="ECO:0007669"/>
    <property type="project" value="InterPro"/>
</dbReference>
<dbReference type="SUPFAM" id="SSF49503">
    <property type="entry name" value="Cupredoxins"/>
    <property type="match status" value="2"/>
</dbReference>
<dbReference type="PANTHER" id="PTHR11709">
    <property type="entry name" value="MULTI-COPPER OXIDASE"/>
    <property type="match status" value="1"/>
</dbReference>
<evidence type="ECO:0008006" key="9">
    <source>
        <dbReference type="Google" id="ProtNLM"/>
    </source>
</evidence>
<proteinExistence type="inferred from homology"/>
<keyword evidence="4" id="KW-0186">Copper</keyword>
<dbReference type="Proteomes" id="UP000075920">
    <property type="component" value="Unassembled WGS sequence"/>
</dbReference>
<keyword evidence="8" id="KW-1185">Reference proteome</keyword>
<evidence type="ECO:0000259" key="6">
    <source>
        <dbReference type="Pfam" id="PF07732"/>
    </source>
</evidence>
<keyword evidence="2" id="KW-0479">Metal-binding</keyword>
<reference evidence="8" key="1">
    <citation type="submission" date="2013-03" db="EMBL/GenBank/DDBJ databases">
        <title>The Genome Sequence of Anopheles minimus MINIMUS1.</title>
        <authorList>
            <consortium name="The Broad Institute Genomics Platform"/>
            <person name="Neafsey D.E."/>
            <person name="Walton C."/>
            <person name="Walker B."/>
            <person name="Young S.K."/>
            <person name="Zeng Q."/>
            <person name="Gargeya S."/>
            <person name="Fitzgerald M."/>
            <person name="Haas B."/>
            <person name="Abouelleil A."/>
            <person name="Allen A.W."/>
            <person name="Alvarado L."/>
            <person name="Arachchi H.M."/>
            <person name="Berlin A.M."/>
            <person name="Chapman S.B."/>
            <person name="Gainer-Dewar J."/>
            <person name="Goldberg J."/>
            <person name="Griggs A."/>
            <person name="Gujja S."/>
            <person name="Hansen M."/>
            <person name="Howarth C."/>
            <person name="Imamovic A."/>
            <person name="Ireland A."/>
            <person name="Larimer J."/>
            <person name="McCowan C."/>
            <person name="Murphy C."/>
            <person name="Pearson M."/>
            <person name="Poon T.W."/>
            <person name="Priest M."/>
            <person name="Roberts A."/>
            <person name="Saif S."/>
            <person name="Shea T."/>
            <person name="Sisk P."/>
            <person name="Sykes S."/>
            <person name="Wortman J."/>
            <person name="Nusbaum C."/>
            <person name="Birren B."/>
        </authorList>
    </citation>
    <scope>NUCLEOTIDE SEQUENCE [LARGE SCALE GENOMIC DNA]</scope>
    <source>
        <strain evidence="8">MINIMUS1</strain>
    </source>
</reference>
<dbReference type="InterPro" id="IPR011707">
    <property type="entry name" value="Cu-oxidase-like_N"/>
</dbReference>
<dbReference type="CDD" id="cd13858">
    <property type="entry name" value="CuRO_1_tcLCC2_insect_like"/>
    <property type="match status" value="1"/>
</dbReference>
<evidence type="ECO:0000256" key="3">
    <source>
        <dbReference type="ARBA" id="ARBA00023002"/>
    </source>
</evidence>
<reference evidence="7" key="2">
    <citation type="submission" date="2020-05" db="UniProtKB">
        <authorList>
            <consortium name="EnsemblMetazoa"/>
        </authorList>
    </citation>
    <scope>IDENTIFICATION</scope>
    <source>
        <strain evidence="7">MINIMUS1</strain>
    </source>
</reference>
<protein>
    <recommendedName>
        <fullName evidence="9">Plastocyanin-like domain-containing protein</fullName>
    </recommendedName>
</protein>
<name>A0A182WLN8_9DIPT</name>
<dbReference type="GO" id="GO:0005886">
    <property type="term" value="C:plasma membrane"/>
    <property type="evidence" value="ECO:0007669"/>
    <property type="project" value="TreeGrafter"/>
</dbReference>
<evidence type="ECO:0000313" key="7">
    <source>
        <dbReference type="EnsemblMetazoa" id="AMIN011317-PA"/>
    </source>
</evidence>
<keyword evidence="3" id="KW-0560">Oxidoreductase</keyword>
<dbReference type="Pfam" id="PF07731">
    <property type="entry name" value="Cu-oxidase_2"/>
    <property type="match status" value="1"/>
</dbReference>
<dbReference type="EnsemblMetazoa" id="AMIN011317-RA">
    <property type="protein sequence ID" value="AMIN011317-PA"/>
    <property type="gene ID" value="AMIN011317"/>
</dbReference>
<organism evidence="7 8">
    <name type="scientific">Anopheles minimus</name>
    <dbReference type="NCBI Taxonomy" id="112268"/>
    <lineage>
        <taxon>Eukaryota</taxon>
        <taxon>Metazoa</taxon>
        <taxon>Ecdysozoa</taxon>
        <taxon>Arthropoda</taxon>
        <taxon>Hexapoda</taxon>
        <taxon>Insecta</taxon>
        <taxon>Pterygota</taxon>
        <taxon>Neoptera</taxon>
        <taxon>Endopterygota</taxon>
        <taxon>Diptera</taxon>
        <taxon>Nematocera</taxon>
        <taxon>Culicoidea</taxon>
        <taxon>Culicidae</taxon>
        <taxon>Anophelinae</taxon>
        <taxon>Anopheles</taxon>
    </lineage>
</organism>
<dbReference type="PANTHER" id="PTHR11709:SF394">
    <property type="entry name" value="FI03373P-RELATED"/>
    <property type="match status" value="1"/>
</dbReference>
<evidence type="ECO:0000256" key="1">
    <source>
        <dbReference type="ARBA" id="ARBA00010609"/>
    </source>
</evidence>
<evidence type="ECO:0000313" key="8">
    <source>
        <dbReference type="Proteomes" id="UP000075920"/>
    </source>
</evidence>
<evidence type="ECO:0000256" key="4">
    <source>
        <dbReference type="ARBA" id="ARBA00023008"/>
    </source>
</evidence>
<dbReference type="GO" id="GO:0006826">
    <property type="term" value="P:iron ion transport"/>
    <property type="evidence" value="ECO:0007669"/>
    <property type="project" value="TreeGrafter"/>
</dbReference>
<dbReference type="Gene3D" id="2.60.40.420">
    <property type="entry name" value="Cupredoxins - blue copper proteins"/>
    <property type="match status" value="3"/>
</dbReference>
<evidence type="ECO:0000256" key="2">
    <source>
        <dbReference type="ARBA" id="ARBA00022723"/>
    </source>
</evidence>
<feature type="domain" description="Plastocyanin-like" evidence="5">
    <location>
        <begin position="465"/>
        <end position="552"/>
    </location>
</feature>
<sequence>MKVQKECFIFYFTLLVRVAEERPISCDRVCNRADWPRICRFELVVEKRTFRPDSNSPVPDNVSLADGWKSSESPVIASYYTVNGRYVGPTLTVCENDFLVVDVENRIPGESIALHWTGQSQRRTPFMDGVPMITQCPIASFTRFQYRFQADKAGTHLYHGFTGTERTQGLLGAFVVRSAYELKHSPVLSVLTAETVWLVTELQGMLAVNGQRSWHQTYTLNGTTSESNLRVRLLYAVRQCQHWVELEDHNLQVLTLDGNGLEHVTMPSVRRLLLHDGIRMDLTFHRRVPMDGDQIKRDYEIRFTPLETVRGSCDRAIFSLRFESLLHGRSLTPSAGTDGAESIKYNLISPPILHPSDVALDLVGNVCGTSVLCPQDLPGARDQFPKDLATYDTRLEFTISTRARDGTGPFGEPIRETVHSVNGFTFAFPSVLMLREPANDELRAHTCGGHRALPRSCHPMTARCECVHVEHIEAGHRVELVLINADTADDYVYHLHGQSVFVVGMATGHRTAPQKLVRNLTAPLQRDTIVVRRDSIVVVRFVAKNAGLWLLRDIGSPSWSRGLDVVLNVGTHQSDFDIPSNFPSCRHFVGPRYFLV</sequence>
<dbReference type="InterPro" id="IPR008972">
    <property type="entry name" value="Cupredoxin"/>
</dbReference>
<dbReference type="Pfam" id="PF07732">
    <property type="entry name" value="Cu-oxidase_3"/>
    <property type="match status" value="1"/>
</dbReference>